<comment type="caution">
    <text evidence="2">The sequence shown here is derived from an EMBL/GenBank/DDBJ whole genome shotgun (WGS) entry which is preliminary data.</text>
</comment>
<dbReference type="EMBL" id="JACHWS010000004">
    <property type="protein sequence ID" value="MBB3039781.1"/>
    <property type="molecule type" value="Genomic_DNA"/>
</dbReference>
<keyword evidence="3" id="KW-1185">Reference proteome</keyword>
<dbReference type="Proteomes" id="UP000567922">
    <property type="component" value="Unassembled WGS sequence"/>
</dbReference>
<dbReference type="OrthoDB" id="4774477at2"/>
<dbReference type="RefSeq" id="WP_013808706.1">
    <property type="nucleotide sequence ID" value="NZ_BDDI01000026.1"/>
</dbReference>
<name>A0A839RVH9_9ACTN</name>
<gene>
    <name evidence="2" type="ORF">FHU29_004269</name>
</gene>
<protein>
    <submittedName>
        <fullName evidence="2">Uncharacterized protein</fullName>
    </submittedName>
</protein>
<accession>A0A839RVH9</accession>
<sequence length="60" mass="6450">MSDMSSRGPGPIDPEIWRKAQRAVATRSTNAEDCRTLLQMLGIQGPPEFSGAHYPPGLPG</sequence>
<feature type="region of interest" description="Disordered" evidence="1">
    <location>
        <begin position="1"/>
        <end position="24"/>
    </location>
</feature>
<evidence type="ECO:0000313" key="3">
    <source>
        <dbReference type="Proteomes" id="UP000567922"/>
    </source>
</evidence>
<dbReference type="AlphaFoldDB" id="A0A839RVH9"/>
<reference evidence="2 3" key="1">
    <citation type="submission" date="2020-08" db="EMBL/GenBank/DDBJ databases">
        <title>Sequencing the genomes of 1000 actinobacteria strains.</title>
        <authorList>
            <person name="Klenk H.-P."/>
        </authorList>
    </citation>
    <scope>NUCLEOTIDE SEQUENCE [LARGE SCALE GENOMIC DNA]</scope>
    <source>
        <strain evidence="2 3">DSM 45258</strain>
    </source>
</reference>
<proteinExistence type="predicted"/>
<evidence type="ECO:0000313" key="2">
    <source>
        <dbReference type="EMBL" id="MBB3039781.1"/>
    </source>
</evidence>
<organism evidence="2 3">
    <name type="scientific">Hoyosella altamirensis</name>
    <dbReference type="NCBI Taxonomy" id="616997"/>
    <lineage>
        <taxon>Bacteria</taxon>
        <taxon>Bacillati</taxon>
        <taxon>Actinomycetota</taxon>
        <taxon>Actinomycetes</taxon>
        <taxon>Mycobacteriales</taxon>
        <taxon>Hoyosellaceae</taxon>
        <taxon>Hoyosella</taxon>
    </lineage>
</organism>
<evidence type="ECO:0000256" key="1">
    <source>
        <dbReference type="SAM" id="MobiDB-lite"/>
    </source>
</evidence>